<comment type="caution">
    <text evidence="1">The sequence shown here is derived from an EMBL/GenBank/DDBJ whole genome shotgun (WGS) entry which is preliminary data.</text>
</comment>
<sequence>MTIGDKVLYLVTHIDTPIPRHRHWALQWRLERKRCFADTHPAVRVLETTTSVNNYESPFLINPGPRTTSATPEGNLAVFPVAKLTLEQRKELEQIAWNVGVVRPDGEFNCQNWAAAVLAVAVARGMLKEVAVLEVLNEALKDQPSGYLPAVPLADAQ</sequence>
<dbReference type="Proteomes" id="UP001063166">
    <property type="component" value="Unassembled WGS sequence"/>
</dbReference>
<evidence type="ECO:0000313" key="1">
    <source>
        <dbReference type="EMBL" id="GLB42021.1"/>
    </source>
</evidence>
<reference evidence="1" key="1">
    <citation type="submission" date="2022-07" db="EMBL/GenBank/DDBJ databases">
        <title>The genome of Lyophyllum shimeji provides insight into the initial evolution of ectomycorrhizal fungal genome.</title>
        <authorList>
            <person name="Kobayashi Y."/>
            <person name="Shibata T."/>
            <person name="Hirakawa H."/>
            <person name="Shigenobu S."/>
            <person name="Nishiyama T."/>
            <person name="Yamada A."/>
            <person name="Hasebe M."/>
            <person name="Kawaguchi M."/>
        </authorList>
    </citation>
    <scope>NUCLEOTIDE SEQUENCE</scope>
    <source>
        <strain evidence="1">AT787</strain>
    </source>
</reference>
<protein>
    <submittedName>
        <fullName evidence="1">Uncharacterized protein</fullName>
    </submittedName>
</protein>
<name>A0A9P3PUR0_LYOSH</name>
<organism evidence="1 2">
    <name type="scientific">Lyophyllum shimeji</name>
    <name type="common">Hon-shimeji</name>
    <name type="synonym">Tricholoma shimeji</name>
    <dbReference type="NCBI Taxonomy" id="47721"/>
    <lineage>
        <taxon>Eukaryota</taxon>
        <taxon>Fungi</taxon>
        <taxon>Dikarya</taxon>
        <taxon>Basidiomycota</taxon>
        <taxon>Agaricomycotina</taxon>
        <taxon>Agaricomycetes</taxon>
        <taxon>Agaricomycetidae</taxon>
        <taxon>Agaricales</taxon>
        <taxon>Tricholomatineae</taxon>
        <taxon>Lyophyllaceae</taxon>
        <taxon>Lyophyllum</taxon>
    </lineage>
</organism>
<gene>
    <name evidence="1" type="ORF">LshimejAT787_1100360</name>
</gene>
<dbReference type="OrthoDB" id="37659at2759"/>
<accession>A0A9P3PUR0</accession>
<evidence type="ECO:0000313" key="2">
    <source>
        <dbReference type="Proteomes" id="UP001063166"/>
    </source>
</evidence>
<dbReference type="AlphaFoldDB" id="A0A9P3PUR0"/>
<keyword evidence="2" id="KW-1185">Reference proteome</keyword>
<dbReference type="EMBL" id="BRPK01000011">
    <property type="protein sequence ID" value="GLB42021.1"/>
    <property type="molecule type" value="Genomic_DNA"/>
</dbReference>
<proteinExistence type="predicted"/>